<proteinExistence type="inferred from homology"/>
<evidence type="ECO:0000313" key="8">
    <source>
        <dbReference type="EMBL" id="GMT02534.1"/>
    </source>
</evidence>
<evidence type="ECO:0000256" key="1">
    <source>
        <dbReference type="ARBA" id="ARBA00009995"/>
    </source>
</evidence>
<comment type="caution">
    <text evidence="8">The sequence shown here is derived from an EMBL/GenBank/DDBJ whole genome shotgun (WGS) entry which is preliminary data.</text>
</comment>
<evidence type="ECO:0000256" key="2">
    <source>
        <dbReference type="ARBA" id="ARBA00012544"/>
    </source>
</evidence>
<dbReference type="PANTHER" id="PTHR48043:SF23">
    <property type="entry name" value="UDP-GLUCURONOSYLTRANSFERASE"/>
    <property type="match status" value="1"/>
</dbReference>
<accession>A0AAV5U7Z5</accession>
<reference evidence="8" key="1">
    <citation type="submission" date="2023-10" db="EMBL/GenBank/DDBJ databases">
        <title>Genome assembly of Pristionchus species.</title>
        <authorList>
            <person name="Yoshida K."/>
            <person name="Sommer R.J."/>
        </authorList>
    </citation>
    <scope>NUCLEOTIDE SEQUENCE</scope>
    <source>
        <strain evidence="8">RS0144</strain>
    </source>
</reference>
<organism evidence="8 9">
    <name type="scientific">Pristionchus entomophagus</name>
    <dbReference type="NCBI Taxonomy" id="358040"/>
    <lineage>
        <taxon>Eukaryota</taxon>
        <taxon>Metazoa</taxon>
        <taxon>Ecdysozoa</taxon>
        <taxon>Nematoda</taxon>
        <taxon>Chromadorea</taxon>
        <taxon>Rhabditida</taxon>
        <taxon>Rhabditina</taxon>
        <taxon>Diplogasteromorpha</taxon>
        <taxon>Diplogasteroidea</taxon>
        <taxon>Neodiplogasteridae</taxon>
        <taxon>Pristionchus</taxon>
    </lineage>
</organism>
<keyword evidence="3" id="KW-0328">Glycosyltransferase</keyword>
<dbReference type="GO" id="GO:0015020">
    <property type="term" value="F:glucuronosyltransferase activity"/>
    <property type="evidence" value="ECO:0007669"/>
    <property type="project" value="UniProtKB-EC"/>
</dbReference>
<comment type="catalytic activity">
    <reaction evidence="6">
        <text>glucuronate acceptor + UDP-alpha-D-glucuronate = acceptor beta-D-glucuronoside + UDP + H(+)</text>
        <dbReference type="Rhea" id="RHEA:21032"/>
        <dbReference type="ChEBI" id="CHEBI:15378"/>
        <dbReference type="ChEBI" id="CHEBI:58052"/>
        <dbReference type="ChEBI" id="CHEBI:58223"/>
        <dbReference type="ChEBI" id="CHEBI:132367"/>
        <dbReference type="ChEBI" id="CHEBI:132368"/>
        <dbReference type="EC" id="2.4.1.17"/>
    </reaction>
</comment>
<evidence type="ECO:0000313" key="9">
    <source>
        <dbReference type="Proteomes" id="UP001432027"/>
    </source>
</evidence>
<protein>
    <recommendedName>
        <fullName evidence="2">glucuronosyltransferase</fullName>
        <ecNumber evidence="2">2.4.1.17</ecNumber>
    </recommendedName>
</protein>
<evidence type="ECO:0000256" key="3">
    <source>
        <dbReference type="ARBA" id="ARBA00022676"/>
    </source>
</evidence>
<dbReference type="InterPro" id="IPR002213">
    <property type="entry name" value="UDP_glucos_trans"/>
</dbReference>
<evidence type="ECO:0000256" key="7">
    <source>
        <dbReference type="SAM" id="SignalP"/>
    </source>
</evidence>
<dbReference type="EMBL" id="BTSX01000005">
    <property type="protein sequence ID" value="GMT02534.1"/>
    <property type="molecule type" value="Genomic_DNA"/>
</dbReference>
<dbReference type="Proteomes" id="UP001432027">
    <property type="component" value="Unassembled WGS sequence"/>
</dbReference>
<name>A0AAV5U7Z5_9BILA</name>
<sequence>YFRMRVSLLLLVFLVCSDAHKILVYNIKFAHSHSNFIENIADLLVDAGHDVTSLIPEISPHLQDGSTKTKVVRIPPHPEAAAANGRLYEGELDMFSFSELNPIIPIILGHEFATMFSKQCEATLDSSEIEKLQKEKFDVYILESFDGCGMLLSHLLKPRAVIKASSTLLYFDHYDDFGVPQLLPFLPGPSSRSLDQHSLLSRAWNLYAETLMRLSSLPMRSTVEELFRQRVCSDYPTLREISSNVAYVFTNTEPLIDFATPTLTRLIEIGGLGAKEPQELNEYWASVMGRRRKVVLISFGSVAKSHMMTPTGKAALHKVVSFFPSVTFIWKYEKKDEFALGDAAKIDNLVLTDWMSQNDLLNHPNPICFHHSCRHGISARARDERETGDSRPYFR</sequence>
<comment type="similarity">
    <text evidence="1">Belongs to the UDP-glycosyltransferase family.</text>
</comment>
<feature type="non-terminal residue" evidence="8">
    <location>
        <position position="1"/>
    </location>
</feature>
<evidence type="ECO:0000256" key="5">
    <source>
        <dbReference type="ARBA" id="ARBA00022729"/>
    </source>
</evidence>
<evidence type="ECO:0000256" key="6">
    <source>
        <dbReference type="ARBA" id="ARBA00047475"/>
    </source>
</evidence>
<feature type="signal peptide" evidence="7">
    <location>
        <begin position="1"/>
        <end position="19"/>
    </location>
</feature>
<dbReference type="AlphaFoldDB" id="A0AAV5U7Z5"/>
<dbReference type="PANTHER" id="PTHR48043">
    <property type="entry name" value="EG:EG0003.4 PROTEIN-RELATED"/>
    <property type="match status" value="1"/>
</dbReference>
<feature type="chain" id="PRO_5043797948" description="glucuronosyltransferase" evidence="7">
    <location>
        <begin position="20"/>
        <end position="395"/>
    </location>
</feature>
<dbReference type="InterPro" id="IPR050271">
    <property type="entry name" value="UDP-glycosyltransferase"/>
</dbReference>
<dbReference type="CDD" id="cd03784">
    <property type="entry name" value="GT1_Gtf-like"/>
    <property type="match status" value="1"/>
</dbReference>
<evidence type="ECO:0000256" key="4">
    <source>
        <dbReference type="ARBA" id="ARBA00022679"/>
    </source>
</evidence>
<keyword evidence="5 7" id="KW-0732">Signal</keyword>
<keyword evidence="4" id="KW-0808">Transferase</keyword>
<keyword evidence="9" id="KW-1185">Reference proteome</keyword>
<dbReference type="SUPFAM" id="SSF53756">
    <property type="entry name" value="UDP-Glycosyltransferase/glycogen phosphorylase"/>
    <property type="match status" value="1"/>
</dbReference>
<dbReference type="Gene3D" id="3.40.50.2000">
    <property type="entry name" value="Glycogen Phosphorylase B"/>
    <property type="match status" value="1"/>
</dbReference>
<dbReference type="EC" id="2.4.1.17" evidence="2"/>
<dbReference type="Pfam" id="PF00201">
    <property type="entry name" value="UDPGT"/>
    <property type="match status" value="1"/>
</dbReference>
<gene>
    <name evidence="8" type="ORF">PENTCL1PPCAC_24708</name>
</gene>